<dbReference type="GO" id="GO:0004672">
    <property type="term" value="F:protein kinase activity"/>
    <property type="evidence" value="ECO:0007669"/>
    <property type="project" value="InterPro"/>
</dbReference>
<dbReference type="Gene3D" id="3.90.1200.10">
    <property type="match status" value="1"/>
</dbReference>
<dbReference type="STRING" id="52586.A0A0B1PF61"/>
<evidence type="ECO:0000313" key="2">
    <source>
        <dbReference type="EMBL" id="KHJ35955.1"/>
    </source>
</evidence>
<dbReference type="OMA" id="RAFYVME"/>
<evidence type="ECO:0000259" key="1">
    <source>
        <dbReference type="Pfam" id="PF01636"/>
    </source>
</evidence>
<protein>
    <submittedName>
        <fullName evidence="2">Putative phosphotransferase enzyme family domain protein</fullName>
    </submittedName>
</protein>
<dbReference type="SUPFAM" id="SSF56112">
    <property type="entry name" value="Protein kinase-like (PK-like)"/>
    <property type="match status" value="1"/>
</dbReference>
<dbReference type="Proteomes" id="UP000030854">
    <property type="component" value="Unassembled WGS sequence"/>
</dbReference>
<sequence length="336" mass="38584">MVESVRQQIDVRSLENYLTKKLDQLKTPISLKQFNFGQSNPTYQITSSDFSKYVLRKKPPGKLLSSTAHQIEREYRILRALEKTNVPVPKVYCLCEDDSVIGTPFYIMEFLDGRIMEDPDMPGLLPNEKEEMSGMMLFYDRQIKTFNKVCQVQAEIKDIESHEKVGPIPYMKELLLYFSDEYIQPQDRSSLIHGDFKIDNLVFHKTEPKVIGILDWEMATIGHPLSDLSNLITPIRVETQSQAKISELFSIDTKKDLARLYANTVGWDPTPDLNWGLAFGLFKLAVILQGIASRYALRQASNAKAKEMAKCRHHAAQLAWNQVQINIENSRKKPKL</sequence>
<dbReference type="HOGENOM" id="CLU_007526_0_2_1"/>
<feature type="domain" description="Aminoglycoside phosphotransferase" evidence="1">
    <location>
        <begin position="31"/>
        <end position="237"/>
    </location>
</feature>
<dbReference type="InterPro" id="IPR011009">
    <property type="entry name" value="Kinase-like_dom_sf"/>
</dbReference>
<dbReference type="InterPro" id="IPR041726">
    <property type="entry name" value="ACAD10_11_N"/>
</dbReference>
<evidence type="ECO:0000313" key="3">
    <source>
        <dbReference type="Proteomes" id="UP000030854"/>
    </source>
</evidence>
<proteinExistence type="predicted"/>
<dbReference type="InterPro" id="IPR008271">
    <property type="entry name" value="Ser/Thr_kinase_AS"/>
</dbReference>
<comment type="caution">
    <text evidence="2">The sequence shown here is derived from an EMBL/GenBank/DDBJ whole genome shotgun (WGS) entry which is preliminary data.</text>
</comment>
<dbReference type="AlphaFoldDB" id="A0A0B1PF61"/>
<dbReference type="InterPro" id="IPR002575">
    <property type="entry name" value="Aminoglycoside_PTrfase"/>
</dbReference>
<dbReference type="Pfam" id="PF01636">
    <property type="entry name" value="APH"/>
    <property type="match status" value="1"/>
</dbReference>
<dbReference type="InterPro" id="IPR052898">
    <property type="entry name" value="ACAD10-like"/>
</dbReference>
<dbReference type="CDD" id="cd05154">
    <property type="entry name" value="ACAD10_11_N-like"/>
    <property type="match status" value="1"/>
</dbReference>
<dbReference type="PANTHER" id="PTHR47829">
    <property type="entry name" value="HYDROLASE, PUTATIVE (AFU_ORTHOLOGUE AFUA_1G12880)-RELATED"/>
    <property type="match status" value="1"/>
</dbReference>
<dbReference type="PROSITE" id="PS00108">
    <property type="entry name" value="PROTEIN_KINASE_ST"/>
    <property type="match status" value="1"/>
</dbReference>
<accession>A0A0B1PF61</accession>
<keyword evidence="3" id="KW-1185">Reference proteome</keyword>
<gene>
    <name evidence="2" type="ORF">EV44_g5445</name>
</gene>
<reference evidence="2 3" key="1">
    <citation type="journal article" date="2014" name="BMC Genomics">
        <title>Adaptive genomic structural variation in the grape powdery mildew pathogen, Erysiphe necator.</title>
        <authorList>
            <person name="Jones L."/>
            <person name="Riaz S."/>
            <person name="Morales-Cruz A."/>
            <person name="Amrine K.C."/>
            <person name="McGuire B."/>
            <person name="Gubler W.D."/>
            <person name="Walker M.A."/>
            <person name="Cantu D."/>
        </authorList>
    </citation>
    <scope>NUCLEOTIDE SEQUENCE [LARGE SCALE GENOMIC DNA]</scope>
    <source>
        <strain evidence="3">c</strain>
    </source>
</reference>
<keyword evidence="2" id="KW-0808">Transferase</keyword>
<name>A0A0B1PF61_UNCNE</name>
<dbReference type="PANTHER" id="PTHR47829:SF1">
    <property type="entry name" value="HAD FAMILY PHOSPHATASE"/>
    <property type="match status" value="1"/>
</dbReference>
<dbReference type="Gene3D" id="3.30.200.20">
    <property type="entry name" value="Phosphorylase Kinase, domain 1"/>
    <property type="match status" value="1"/>
</dbReference>
<dbReference type="EMBL" id="JNVN01000187">
    <property type="protein sequence ID" value="KHJ35955.1"/>
    <property type="molecule type" value="Genomic_DNA"/>
</dbReference>
<organism evidence="2 3">
    <name type="scientific">Uncinula necator</name>
    <name type="common">Grape powdery mildew</name>
    <dbReference type="NCBI Taxonomy" id="52586"/>
    <lineage>
        <taxon>Eukaryota</taxon>
        <taxon>Fungi</taxon>
        <taxon>Dikarya</taxon>
        <taxon>Ascomycota</taxon>
        <taxon>Pezizomycotina</taxon>
        <taxon>Leotiomycetes</taxon>
        <taxon>Erysiphales</taxon>
        <taxon>Erysiphaceae</taxon>
        <taxon>Erysiphe</taxon>
    </lineage>
</organism>